<evidence type="ECO:0000256" key="1">
    <source>
        <dbReference type="ARBA" id="ARBA00010476"/>
    </source>
</evidence>
<evidence type="ECO:0000313" key="7">
    <source>
        <dbReference type="Proteomes" id="UP000242501"/>
    </source>
</evidence>
<dbReference type="Pfam" id="PF00226">
    <property type="entry name" value="DnaJ"/>
    <property type="match status" value="1"/>
</dbReference>
<dbReference type="CDD" id="cd06257">
    <property type="entry name" value="DnaJ"/>
    <property type="match status" value="1"/>
</dbReference>
<dbReference type="SMART" id="SM00271">
    <property type="entry name" value="DnaJ"/>
    <property type="match status" value="1"/>
</dbReference>
<keyword evidence="7" id="KW-1185">Reference proteome</keyword>
<dbReference type="SUPFAM" id="SSF46565">
    <property type="entry name" value="Chaperone J-domain"/>
    <property type="match status" value="1"/>
</dbReference>
<dbReference type="PROSITE" id="PS50076">
    <property type="entry name" value="DNAJ_2"/>
    <property type="match status" value="1"/>
</dbReference>
<feature type="domain" description="J" evidence="5">
    <location>
        <begin position="2"/>
        <end position="69"/>
    </location>
</feature>
<dbReference type="InterPro" id="IPR001623">
    <property type="entry name" value="DnaJ_domain"/>
</dbReference>
<keyword evidence="2 4" id="KW-0143">Chaperone</keyword>
<dbReference type="InterPro" id="IPR036869">
    <property type="entry name" value="J_dom_sf"/>
</dbReference>
<evidence type="ECO:0000256" key="3">
    <source>
        <dbReference type="ARBA" id="ARBA00025596"/>
    </source>
</evidence>
<gene>
    <name evidence="4" type="primary">hscB</name>
    <name evidence="6" type="ORF">SAMN05421733_103162</name>
</gene>
<dbReference type="InterPro" id="IPR009073">
    <property type="entry name" value="HscB_oligo_C"/>
</dbReference>
<dbReference type="EMBL" id="FMYL01000003">
    <property type="protein sequence ID" value="SDB88107.1"/>
    <property type="molecule type" value="Genomic_DNA"/>
</dbReference>
<dbReference type="InterPro" id="IPR036386">
    <property type="entry name" value="HscB_C_sf"/>
</dbReference>
<dbReference type="GO" id="GO:0006457">
    <property type="term" value="P:protein folding"/>
    <property type="evidence" value="ECO:0007669"/>
    <property type="project" value="UniProtKB-UniRule"/>
</dbReference>
<dbReference type="PANTHER" id="PTHR14021:SF15">
    <property type="entry name" value="IRON-SULFUR CLUSTER CO-CHAPERONE PROTEIN HSCB"/>
    <property type="match status" value="1"/>
</dbReference>
<dbReference type="PANTHER" id="PTHR14021">
    <property type="entry name" value="IRON-SULFUR CLUSTER CO-CHAPERONE PROTEIN HSCB"/>
    <property type="match status" value="1"/>
</dbReference>
<dbReference type="HAMAP" id="MF_00682">
    <property type="entry name" value="HscB"/>
    <property type="match status" value="1"/>
</dbReference>
<dbReference type="GO" id="GO:0001671">
    <property type="term" value="F:ATPase activator activity"/>
    <property type="evidence" value="ECO:0007669"/>
    <property type="project" value="InterPro"/>
</dbReference>
<dbReference type="InterPro" id="IPR004640">
    <property type="entry name" value="HscB"/>
</dbReference>
<dbReference type="STRING" id="1219383.SAMN05421733_103162"/>
<comment type="similarity">
    <text evidence="1 4">Belongs to the HscB family.</text>
</comment>
<comment type="function">
    <text evidence="3 4">Co-chaperone involved in the maturation of iron-sulfur cluster-containing proteins. Seems to help targeting proteins to be folded toward HscA.</text>
</comment>
<protein>
    <recommendedName>
        <fullName evidence="4">Co-chaperone protein HscB homolog</fullName>
    </recommendedName>
</protein>
<dbReference type="NCBIfam" id="TIGR00714">
    <property type="entry name" value="hscB"/>
    <property type="match status" value="1"/>
</dbReference>
<dbReference type="GO" id="GO:0051087">
    <property type="term" value="F:protein-folding chaperone binding"/>
    <property type="evidence" value="ECO:0007669"/>
    <property type="project" value="InterPro"/>
</dbReference>
<dbReference type="Gene3D" id="1.20.1280.20">
    <property type="entry name" value="HscB, C-terminal domain"/>
    <property type="match status" value="1"/>
</dbReference>
<dbReference type="GO" id="GO:0051259">
    <property type="term" value="P:protein complex oligomerization"/>
    <property type="evidence" value="ECO:0007669"/>
    <property type="project" value="InterPro"/>
</dbReference>
<reference evidence="7" key="1">
    <citation type="submission" date="2016-09" db="EMBL/GenBank/DDBJ databases">
        <authorList>
            <person name="Varghese N."/>
            <person name="Submissions S."/>
        </authorList>
    </citation>
    <scope>NUCLEOTIDE SEQUENCE [LARGE SCALE GENOMIC DNA]</scope>
    <source>
        <strain evidence="7">ANC 4422</strain>
    </source>
</reference>
<organism evidence="6 7">
    <name type="scientific">Acinetobacter boissieri</name>
    <dbReference type="NCBI Taxonomy" id="1219383"/>
    <lineage>
        <taxon>Bacteria</taxon>
        <taxon>Pseudomonadati</taxon>
        <taxon>Pseudomonadota</taxon>
        <taxon>Gammaproteobacteria</taxon>
        <taxon>Moraxellales</taxon>
        <taxon>Moraxellaceae</taxon>
        <taxon>Acinetobacter</taxon>
    </lineage>
</organism>
<sequence>MNYFEQFDLPEQLDLDLNALKANFLKLQQQYHPDQAKDKNAALIQSSEINQAYKILLQVDSRAGYLLKLHQQDQHLDQSIHDLEFLQSALEFREILDEATSTEELDQLKKQIQSHIQALTNTFNAHFTQQHWLDAQDSVRKLQFFQKVLNDIDKAEEDILDQHINLDDDF</sequence>
<accession>A0A1G6H1B9</accession>
<dbReference type="RefSeq" id="WP_092747124.1">
    <property type="nucleotide sequence ID" value="NZ_FMYL01000003.1"/>
</dbReference>
<dbReference type="Proteomes" id="UP000242501">
    <property type="component" value="Unassembled WGS sequence"/>
</dbReference>
<comment type="subunit">
    <text evidence="4">Interacts with HscA and stimulates its ATPase activity.</text>
</comment>
<dbReference type="SUPFAM" id="SSF47144">
    <property type="entry name" value="HSC20 (HSCB), C-terminal oligomerisation domain"/>
    <property type="match status" value="1"/>
</dbReference>
<dbReference type="GO" id="GO:0044571">
    <property type="term" value="P:[2Fe-2S] cluster assembly"/>
    <property type="evidence" value="ECO:0007669"/>
    <property type="project" value="InterPro"/>
</dbReference>
<evidence type="ECO:0000313" key="6">
    <source>
        <dbReference type="EMBL" id="SDB88107.1"/>
    </source>
</evidence>
<dbReference type="OrthoDB" id="287587at2"/>
<evidence type="ECO:0000259" key="5">
    <source>
        <dbReference type="PROSITE" id="PS50076"/>
    </source>
</evidence>
<evidence type="ECO:0000256" key="4">
    <source>
        <dbReference type="HAMAP-Rule" id="MF_00682"/>
    </source>
</evidence>
<dbReference type="Gene3D" id="1.10.287.110">
    <property type="entry name" value="DnaJ domain"/>
    <property type="match status" value="1"/>
</dbReference>
<evidence type="ECO:0000256" key="2">
    <source>
        <dbReference type="ARBA" id="ARBA00023186"/>
    </source>
</evidence>
<dbReference type="AlphaFoldDB" id="A0A1G6H1B9"/>
<proteinExistence type="inferred from homology"/>
<dbReference type="Pfam" id="PF07743">
    <property type="entry name" value="HSCB_C"/>
    <property type="match status" value="1"/>
</dbReference>
<name>A0A1G6H1B9_9GAMM</name>